<dbReference type="InterPro" id="IPR008160">
    <property type="entry name" value="Collagen"/>
</dbReference>
<evidence type="ECO:0000256" key="8">
    <source>
        <dbReference type="ARBA" id="ARBA00023180"/>
    </source>
</evidence>
<dbReference type="RefSeq" id="XP_028925029.1">
    <property type="nucleotide sequence ID" value="XM_029069196.2"/>
</dbReference>
<dbReference type="AlphaFoldDB" id="A0A6I8P9J3"/>
<dbReference type="GO" id="GO:0016020">
    <property type="term" value="C:membrane"/>
    <property type="evidence" value="ECO:0007669"/>
    <property type="project" value="UniProtKB-SubCell"/>
</dbReference>
<dbReference type="Proteomes" id="UP000002279">
    <property type="component" value="Chromosome 1"/>
</dbReference>
<proteinExistence type="predicted"/>
<evidence type="ECO:0000259" key="12">
    <source>
        <dbReference type="PROSITE" id="PS50287"/>
    </source>
</evidence>
<dbReference type="OrthoDB" id="10037288at2759"/>
<evidence type="ECO:0000256" key="7">
    <source>
        <dbReference type="ARBA" id="ARBA00023170"/>
    </source>
</evidence>
<keyword evidence="14" id="KW-1185">Reference proteome</keyword>
<feature type="compositionally biased region" description="Low complexity" evidence="10">
    <location>
        <begin position="210"/>
        <end position="227"/>
    </location>
</feature>
<dbReference type="PRINTS" id="PR00258">
    <property type="entry name" value="SPERACTRCPTR"/>
</dbReference>
<dbReference type="FunCoup" id="A0A6I8P9J3">
    <property type="interactions" value="117"/>
</dbReference>
<feature type="region of interest" description="Disordered" evidence="10">
    <location>
        <begin position="1"/>
        <end position="21"/>
    </location>
</feature>
<dbReference type="GeneTree" id="ENSGT00950000183074"/>
<keyword evidence="6 9" id="KW-1015">Disulfide bond</keyword>
<evidence type="ECO:0000256" key="6">
    <source>
        <dbReference type="ARBA" id="ARBA00023157"/>
    </source>
</evidence>
<dbReference type="Ensembl" id="ENSOANT00000073398.1">
    <property type="protein sequence ID" value="ENSOANP00000050574.1"/>
    <property type="gene ID" value="ENSOANG00000048047.1"/>
</dbReference>
<dbReference type="FunFam" id="3.10.250.10:FF:000011">
    <property type="entry name" value="Scavenger receptor class A member 5"/>
    <property type="match status" value="1"/>
</dbReference>
<gene>
    <name evidence="13" type="primary">MARCO</name>
</gene>
<dbReference type="SUPFAM" id="SSF56487">
    <property type="entry name" value="SRCR-like"/>
    <property type="match status" value="1"/>
</dbReference>
<evidence type="ECO:0000256" key="1">
    <source>
        <dbReference type="ARBA" id="ARBA00004606"/>
    </source>
</evidence>
<dbReference type="GeneID" id="103167150"/>
<reference evidence="13 14" key="1">
    <citation type="journal article" date="2008" name="Nature">
        <title>Genome analysis of the platypus reveals unique signatures of evolution.</title>
        <authorList>
            <person name="Warren W.C."/>
            <person name="Hillier L.W."/>
            <person name="Marshall Graves J.A."/>
            <person name="Birney E."/>
            <person name="Ponting C.P."/>
            <person name="Grutzner F."/>
            <person name="Belov K."/>
            <person name="Miller W."/>
            <person name="Clarke L."/>
            <person name="Chinwalla A.T."/>
            <person name="Yang S.P."/>
            <person name="Heger A."/>
            <person name="Locke D.P."/>
            <person name="Miethke P."/>
            <person name="Waters P.D."/>
            <person name="Veyrunes F."/>
            <person name="Fulton L."/>
            <person name="Fulton B."/>
            <person name="Graves T."/>
            <person name="Wallis J."/>
            <person name="Puente X.S."/>
            <person name="Lopez-Otin C."/>
            <person name="Ordonez G.R."/>
            <person name="Eichler E.E."/>
            <person name="Chen L."/>
            <person name="Cheng Z."/>
            <person name="Deakin J.E."/>
            <person name="Alsop A."/>
            <person name="Thompson K."/>
            <person name="Kirby P."/>
            <person name="Papenfuss A.T."/>
            <person name="Wakefield M.J."/>
            <person name="Olender T."/>
            <person name="Lancet D."/>
            <person name="Huttley G.A."/>
            <person name="Smit A.F."/>
            <person name="Pask A."/>
            <person name="Temple-Smith P."/>
            <person name="Batzer M.A."/>
            <person name="Walker J.A."/>
            <person name="Konkel M.K."/>
            <person name="Harris R.S."/>
            <person name="Whittington C.M."/>
            <person name="Wong E.S."/>
            <person name="Gemmell N.J."/>
            <person name="Buschiazzo E."/>
            <person name="Vargas Jentzsch I.M."/>
            <person name="Merkel A."/>
            <person name="Schmitz J."/>
            <person name="Zemann A."/>
            <person name="Churakov G."/>
            <person name="Kriegs J.O."/>
            <person name="Brosius J."/>
            <person name="Murchison E.P."/>
            <person name="Sachidanandam R."/>
            <person name="Smith C."/>
            <person name="Hannon G.J."/>
            <person name="Tsend-Ayush E."/>
            <person name="McMillan D."/>
            <person name="Attenborough R."/>
            <person name="Rens W."/>
            <person name="Ferguson-Smith M."/>
            <person name="Lefevre C.M."/>
            <person name="Sharp J.A."/>
            <person name="Nicholas K.R."/>
            <person name="Ray D.A."/>
            <person name="Kube M."/>
            <person name="Reinhardt R."/>
            <person name="Pringle T.H."/>
            <person name="Taylor J."/>
            <person name="Jones R.C."/>
            <person name="Nixon B."/>
            <person name="Dacheux J.L."/>
            <person name="Niwa H."/>
            <person name="Sekita Y."/>
            <person name="Huang X."/>
            <person name="Stark A."/>
            <person name="Kheradpour P."/>
            <person name="Kellis M."/>
            <person name="Flicek P."/>
            <person name="Chen Y."/>
            <person name="Webber C."/>
            <person name="Hardison R."/>
            <person name="Nelson J."/>
            <person name="Hallsworth-Pepin K."/>
            <person name="Delehaunty K."/>
            <person name="Markovic C."/>
            <person name="Minx P."/>
            <person name="Feng Y."/>
            <person name="Kremitzki C."/>
            <person name="Mitreva M."/>
            <person name="Glasscock J."/>
            <person name="Wylie T."/>
            <person name="Wohldmann P."/>
            <person name="Thiru P."/>
            <person name="Nhan M.N."/>
            <person name="Pohl C.S."/>
            <person name="Smith S.M."/>
            <person name="Hou S."/>
            <person name="Nefedov M."/>
            <person name="de Jong P.J."/>
            <person name="Renfree M.B."/>
            <person name="Mardis E.R."/>
            <person name="Wilson R.K."/>
        </authorList>
    </citation>
    <scope>NUCLEOTIDE SEQUENCE [LARGE SCALE GENOMIC DNA]</scope>
    <source>
        <strain evidence="13 14">Glennie</strain>
    </source>
</reference>
<evidence type="ECO:0000256" key="5">
    <source>
        <dbReference type="ARBA" id="ARBA00023136"/>
    </source>
</evidence>
<evidence type="ECO:0000256" key="9">
    <source>
        <dbReference type="PROSITE-ProRule" id="PRU00196"/>
    </source>
</evidence>
<dbReference type="Bgee" id="ENSOANG00000048047">
    <property type="expression patterns" value="Expressed in liver"/>
</dbReference>
<evidence type="ECO:0000256" key="11">
    <source>
        <dbReference type="SAM" id="Phobius"/>
    </source>
</evidence>
<evidence type="ECO:0000313" key="14">
    <source>
        <dbReference type="Proteomes" id="UP000002279"/>
    </source>
</evidence>
<dbReference type="Gene3D" id="3.10.250.10">
    <property type="entry name" value="SRCR-like domain"/>
    <property type="match status" value="1"/>
</dbReference>
<dbReference type="Pfam" id="PF01391">
    <property type="entry name" value="Collagen"/>
    <property type="match status" value="1"/>
</dbReference>
<dbReference type="PANTHER" id="PTHR24023:SF1083">
    <property type="entry name" value="MACROPHAGE RECEPTOR MARCO"/>
    <property type="match status" value="1"/>
</dbReference>
<keyword evidence="3" id="KW-0735">Signal-anchor</keyword>
<evidence type="ECO:0000313" key="13">
    <source>
        <dbReference type="Ensembl" id="ENSOANP00000050574.1"/>
    </source>
</evidence>
<dbReference type="KEGG" id="oaa:103167150"/>
<feature type="transmembrane region" description="Helical" evidence="11">
    <location>
        <begin position="68"/>
        <end position="91"/>
    </location>
</feature>
<dbReference type="PANTHER" id="PTHR24023">
    <property type="entry name" value="COLLAGEN ALPHA"/>
    <property type="match status" value="1"/>
</dbReference>
<dbReference type="InParanoid" id="A0A6I8P9J3"/>
<sequence length="446" mass="45839">MDTRGILKEEVTGDPEDLPGAAPTTAFAGSVQTTAFPEPDRVTTFLSGMAPLQMYEPNPKRPSGKNRFFAAVTLYLVLLTAGLGLLLAQVLHLQEKMTVQQEWSRAVEESLFPNASHLSGQDLGPLPTGRSPSFSYLLSHYNPPSPTFAGERARLQTLEKEVQDIWTSHGDLMQALDNLTLVPGPQGPSGAPGPTGPRGDNGAPGKDGNPGRPGQPGQTGPRGIQGPAGLRGDPGVQGPKGAPGATGLSGAHGAPGLQGANGIPGDKGQKGEPGLDASRGLQGPKGDKGDPGFRGYPGNPGLKGASGNQGLKGQKGDLGEKGSQGPTGPAGPPGQPGIKGATGAPGSSGYSVRIAGGGRRGRAEIEYQGIWGTICDDDWEAVDARVFCRMLGYSTGSAGVPSPGTGRIWLDNVQCRGTETTIFECPKQPWGDHNCNHNEDAAVSCS</sequence>
<keyword evidence="4 11" id="KW-1133">Transmembrane helix</keyword>
<evidence type="ECO:0000256" key="2">
    <source>
        <dbReference type="ARBA" id="ARBA00022692"/>
    </source>
</evidence>
<feature type="disulfide bond" evidence="9">
    <location>
        <begin position="415"/>
        <end position="425"/>
    </location>
</feature>
<evidence type="ECO:0000256" key="3">
    <source>
        <dbReference type="ARBA" id="ARBA00022968"/>
    </source>
</evidence>
<reference evidence="13" key="3">
    <citation type="submission" date="2025-09" db="UniProtKB">
        <authorList>
            <consortium name="Ensembl"/>
        </authorList>
    </citation>
    <scope>IDENTIFICATION</scope>
    <source>
        <strain evidence="13">Glennie</strain>
    </source>
</reference>
<dbReference type="PROSITE" id="PS50287">
    <property type="entry name" value="SRCR_2"/>
    <property type="match status" value="1"/>
</dbReference>
<comment type="caution">
    <text evidence="9">Lacks conserved residue(s) required for the propagation of feature annotation.</text>
</comment>
<evidence type="ECO:0000256" key="10">
    <source>
        <dbReference type="SAM" id="MobiDB-lite"/>
    </source>
</evidence>
<dbReference type="OMA" id="ETGVHNC"/>
<keyword evidence="7" id="KW-0675">Receptor</keyword>
<feature type="domain" description="SRCR" evidence="12">
    <location>
        <begin position="352"/>
        <end position="446"/>
    </location>
</feature>
<dbReference type="InterPro" id="IPR001190">
    <property type="entry name" value="SRCR"/>
</dbReference>
<dbReference type="SMART" id="SM00202">
    <property type="entry name" value="SR"/>
    <property type="match status" value="1"/>
</dbReference>
<keyword evidence="8" id="KW-0325">Glycoprotein</keyword>
<dbReference type="InterPro" id="IPR036772">
    <property type="entry name" value="SRCR-like_dom_sf"/>
</dbReference>
<keyword evidence="5 11" id="KW-0472">Membrane</keyword>
<comment type="subcellular location">
    <subcellularLocation>
        <location evidence="1">Membrane</location>
        <topology evidence="1">Single-pass type II membrane protein</topology>
    </subcellularLocation>
</comment>
<dbReference type="InterPro" id="IPR050149">
    <property type="entry name" value="Collagen_superfamily"/>
</dbReference>
<protein>
    <submittedName>
        <fullName evidence="13">Macrophage receptor with collagenous structure</fullName>
    </submittedName>
</protein>
<feature type="compositionally biased region" description="Basic and acidic residues" evidence="10">
    <location>
        <begin position="1"/>
        <end position="11"/>
    </location>
</feature>
<evidence type="ECO:0000256" key="4">
    <source>
        <dbReference type="ARBA" id="ARBA00022989"/>
    </source>
</evidence>
<feature type="region of interest" description="Disordered" evidence="10">
    <location>
        <begin position="179"/>
        <end position="352"/>
    </location>
</feature>
<keyword evidence="2 11" id="KW-0812">Transmembrane</keyword>
<accession>A0A6I8P9J3</accession>
<dbReference type="CTD" id="8685"/>
<organism evidence="13 14">
    <name type="scientific">Ornithorhynchus anatinus</name>
    <name type="common">Duckbill platypus</name>
    <dbReference type="NCBI Taxonomy" id="9258"/>
    <lineage>
        <taxon>Eukaryota</taxon>
        <taxon>Metazoa</taxon>
        <taxon>Chordata</taxon>
        <taxon>Craniata</taxon>
        <taxon>Vertebrata</taxon>
        <taxon>Euteleostomi</taxon>
        <taxon>Mammalia</taxon>
        <taxon>Monotremata</taxon>
        <taxon>Ornithorhynchidae</taxon>
        <taxon>Ornithorhynchus</taxon>
    </lineage>
</organism>
<reference evidence="13" key="2">
    <citation type="submission" date="2025-08" db="UniProtKB">
        <authorList>
            <consortium name="Ensembl"/>
        </authorList>
    </citation>
    <scope>IDENTIFICATION</scope>
    <source>
        <strain evidence="13">Glennie</strain>
    </source>
</reference>
<dbReference type="Pfam" id="PF00530">
    <property type="entry name" value="SRCR"/>
    <property type="match status" value="1"/>
</dbReference>
<name>A0A6I8P9J3_ORNAN</name>